<feature type="compositionally biased region" description="Basic and acidic residues" evidence="4">
    <location>
        <begin position="935"/>
        <end position="948"/>
    </location>
</feature>
<feature type="compositionally biased region" description="Polar residues" evidence="4">
    <location>
        <begin position="1086"/>
        <end position="1105"/>
    </location>
</feature>
<feature type="compositionally biased region" description="Basic and acidic residues" evidence="4">
    <location>
        <begin position="1000"/>
        <end position="1020"/>
    </location>
</feature>
<feature type="compositionally biased region" description="Polar residues" evidence="4">
    <location>
        <begin position="801"/>
        <end position="813"/>
    </location>
</feature>
<feature type="compositionally biased region" description="Basic and acidic residues" evidence="4">
    <location>
        <begin position="1317"/>
        <end position="1340"/>
    </location>
</feature>
<evidence type="ECO:0000256" key="3">
    <source>
        <dbReference type="ARBA" id="ARBA00022833"/>
    </source>
</evidence>
<evidence type="ECO:0000313" key="6">
    <source>
        <dbReference type="EMBL" id="SPC72282.1"/>
    </source>
</evidence>
<feature type="compositionally biased region" description="Basic and acidic residues" evidence="4">
    <location>
        <begin position="1354"/>
        <end position="1371"/>
    </location>
</feature>
<feature type="region of interest" description="Disordered" evidence="4">
    <location>
        <begin position="236"/>
        <end position="259"/>
    </location>
</feature>
<feature type="compositionally biased region" description="Basic and acidic residues" evidence="4">
    <location>
        <begin position="984"/>
        <end position="993"/>
    </location>
</feature>
<feature type="compositionally biased region" description="Basic and acidic residues" evidence="4">
    <location>
        <begin position="896"/>
        <end position="906"/>
    </location>
</feature>
<feature type="compositionally biased region" description="Basic and acidic residues" evidence="4">
    <location>
        <begin position="1455"/>
        <end position="1469"/>
    </location>
</feature>
<keyword evidence="3" id="KW-0862">Zinc</keyword>
<dbReference type="PANTHER" id="PTHR46524">
    <property type="entry name" value="CW-TYPE ZINC FINGER"/>
    <property type="match status" value="1"/>
</dbReference>
<evidence type="ECO:0000256" key="4">
    <source>
        <dbReference type="SAM" id="MobiDB-lite"/>
    </source>
</evidence>
<feature type="compositionally biased region" description="Basic and acidic residues" evidence="4">
    <location>
        <begin position="1270"/>
        <end position="1285"/>
    </location>
</feature>
<feature type="compositionally biased region" description="Polar residues" evidence="4">
    <location>
        <begin position="1023"/>
        <end position="1040"/>
    </location>
</feature>
<proteinExistence type="predicted"/>
<feature type="region of interest" description="Disordered" evidence="4">
    <location>
        <begin position="109"/>
        <end position="164"/>
    </location>
</feature>
<keyword evidence="1" id="KW-0479">Metal-binding</keyword>
<feature type="compositionally biased region" description="Low complexity" evidence="4">
    <location>
        <begin position="1053"/>
        <end position="1068"/>
    </location>
</feature>
<dbReference type="PANTHER" id="PTHR46524:SF7">
    <property type="entry name" value="CW-TYPE ZINC FINGER"/>
    <property type="match status" value="1"/>
</dbReference>
<dbReference type="Gene3D" id="3.30.40.100">
    <property type="match status" value="1"/>
</dbReference>
<feature type="region of interest" description="Disordered" evidence="4">
    <location>
        <begin position="653"/>
        <end position="672"/>
    </location>
</feature>
<feature type="compositionally biased region" description="Basic and acidic residues" evidence="4">
    <location>
        <begin position="1292"/>
        <end position="1310"/>
    </location>
</feature>
<accession>A0A2N9EBX3</accession>
<dbReference type="Pfam" id="PF07496">
    <property type="entry name" value="zf-CW"/>
    <property type="match status" value="1"/>
</dbReference>
<feature type="compositionally biased region" description="Basic and acidic residues" evidence="4">
    <location>
        <begin position="1244"/>
        <end position="1263"/>
    </location>
</feature>
<evidence type="ECO:0000256" key="1">
    <source>
        <dbReference type="ARBA" id="ARBA00022723"/>
    </source>
</evidence>
<evidence type="ECO:0000256" key="2">
    <source>
        <dbReference type="ARBA" id="ARBA00022771"/>
    </source>
</evidence>
<protein>
    <recommendedName>
        <fullName evidence="5">CW-type domain-containing protein</fullName>
    </recommendedName>
</protein>
<dbReference type="GO" id="GO:0008270">
    <property type="term" value="F:zinc ion binding"/>
    <property type="evidence" value="ECO:0007669"/>
    <property type="project" value="UniProtKB-KW"/>
</dbReference>
<name>A0A2N9EBX3_FAGSY</name>
<dbReference type="PROSITE" id="PS51050">
    <property type="entry name" value="ZF_CW"/>
    <property type="match status" value="1"/>
</dbReference>
<dbReference type="InterPro" id="IPR055300">
    <property type="entry name" value="CWZF3/5/7"/>
</dbReference>
<sequence length="1706" mass="186604">MGRREFWIWTWGCEEGALGLELRFGGGGGGREMEETELEEGEACSYRNDNEEYDPSIDPDVTLSYIDEKLQNVLGHFQKDFEGGVSAENLGAKFGGYGSFLPTYQRSPVWSHPRTSPKVQNYSSARSPNNLLLEGGHHNSSVSSTAPQSVRLGPSSTSSTSLPVLKAPSMKDSIKQDVGMPSICAEEVTHSYEFENKKSTNLSDQKTLKVRIKVGSDNLSTQKNAAIYSGLGLDVSPSSSLNDSPSESEGMSREPQDIPCESPTSILQIMTSFPVLLSPLSHDLTHLAMKEKLKKDYRSIPVIRGGVENSNIVPNGSDSAKVDGTVLEEKKIKSVKRNDISAELKSGNSKDARKGNGFMSRKEHDIDILEDLVSKTMRLPLLSNSNSVVDDITRGKDGVSDILREANNGVLKDKNFSDTAKQETLGPTFTQEDGWFEKLNVGSAGKIWEDKKASSVDDSSVYPKIVSHSNGEKSHDSVKSDSNVSKGRKALNSKLSEPFKEKANQKATVHEPDSIRLPPEKEHPFNGSKKKSKGSQSNGILAAEVPKVSLRVGSSMPKVKKSSHVDNNTSKSEVEDFKSQKDFGRAGDRYRDIFGGLEEEDNQMKSLELPSEDKNFEVVENRITAINNASDERSSGRKFDKLSTSEAYPKAGSNVGRCSGNGPISDAAPGTGAPSVIDRDTWVLCDKCQKWRLLPFGTSPKDLPEKWTCSMLDWLPGMNRCTVTQEETTQALVALYQVPASESQTFLHGNSGGVMAGVTFANVRHPDQNNQNIGLHSMSSSGKKKDGLKETSDATFKDDPSQLSNSMKKNLQASVKGRSLNDVNQSPLMGEPDFQQLSKSSDLPVKKHKEKQTVRDSYSDGGDTKNLKMKSRRDNSDQDCSRASKKMKSEGMLLTEEDRLSDHSGPTEKIGPSSSNGFPTTSSEKDQPRYNGRSSFKDSRDDVNERLHVSVKKPKHKVPVSLDDGSLEMVNSDTSENAKRRKAKEFSENDFRKEKKARVSKSEGKESSTSRDSGRTDKKGSRTKNQQLGQDLGRNLSQRSLDGMDSLRRDLGSLQPSIAATSSSSKVSGPHKTKASFQEVKGSPVESVSSSPMRISNPDKLTSASRDLKGKDDLQDAGLFAPGSPRRCLDGEADDGSDRSGTERKDKKFNVAHHRSLGSTGLDSQDRDFNHVSGSKVRAEIVPSPDITNGHLMNNDVHNLVHDNPDPSKPESSNHCHDEDRQIDSHPRANESRPRKSGKGSSSRSKEKNRSSKTEVEMGRSKIPDSLSDLQDHSHFHDVKPRDGKNQLQEKFGVKSDETENKHVSKKDSAGKLSSESSKRESQLDFGEHDGPRIKVDSTSRQDALSTTNQNHLQDCDGERSSKRFPSDKSDQGGLVSGRGKSLPLPPAGGPQIETLNRCPRPVTGSHKGNRADISAVDASEGDDALKLQKQIRKAEQQNGTQRNSSRHPTLNGQKARERDAPSPARRDSSSQAATNALKEAKDLKHLADRLKNSGSNLESTRLYFEAALKFLHGASLSESGNGESLYSSTAKLCEFCAHEYEKSKDMAAAALAYKCMEVAYMRVIYFSHTSASRDRHELQTALQMIPPGESPSSSASDLDNLNNPITVDKLTLSKGVGSPQVAGNHVIAARNRPNFSRLLNFAQDVNSAMEASRKSRLAFAAANVSLGETKHGESISSIKRALDFNFQDVEGLPRLVKLAMEAISR</sequence>
<dbReference type="InterPro" id="IPR011124">
    <property type="entry name" value="Znf_CW"/>
</dbReference>
<feature type="compositionally biased region" description="Low complexity" evidence="4">
    <location>
        <begin position="236"/>
        <end position="249"/>
    </location>
</feature>
<feature type="compositionally biased region" description="Basic and acidic residues" evidence="4">
    <location>
        <begin position="783"/>
        <end position="800"/>
    </location>
</feature>
<feature type="compositionally biased region" description="Basic and acidic residues" evidence="4">
    <location>
        <begin position="851"/>
        <end position="882"/>
    </location>
</feature>
<feature type="compositionally biased region" description="Basic and acidic residues" evidence="4">
    <location>
        <begin position="1199"/>
        <end position="1234"/>
    </location>
</feature>
<gene>
    <name evidence="6" type="ORF">FSB_LOCUS164</name>
</gene>
<feature type="compositionally biased region" description="Polar residues" evidence="4">
    <location>
        <begin position="1437"/>
        <end position="1453"/>
    </location>
</feature>
<feature type="domain" description="CW-type" evidence="5">
    <location>
        <begin position="676"/>
        <end position="729"/>
    </location>
</feature>
<dbReference type="EMBL" id="OIVN01000002">
    <property type="protein sequence ID" value="SPC72282.1"/>
    <property type="molecule type" value="Genomic_DNA"/>
</dbReference>
<feature type="compositionally biased region" description="Basic and acidic residues" evidence="4">
    <location>
        <begin position="470"/>
        <end position="479"/>
    </location>
</feature>
<feature type="compositionally biased region" description="Polar residues" evidence="4">
    <location>
        <begin position="1341"/>
        <end position="1353"/>
    </location>
</feature>
<keyword evidence="2" id="KW-0863">Zinc-finger</keyword>
<feature type="compositionally biased region" description="Basic residues" evidence="4">
    <location>
        <begin position="949"/>
        <end position="958"/>
    </location>
</feature>
<feature type="compositionally biased region" description="Polar residues" evidence="4">
    <location>
        <begin position="109"/>
        <end position="130"/>
    </location>
</feature>
<feature type="region of interest" description="Disordered" evidence="4">
    <location>
        <begin position="462"/>
        <end position="580"/>
    </location>
</feature>
<feature type="region of interest" description="Disordered" evidence="4">
    <location>
        <begin position="765"/>
        <end position="1474"/>
    </location>
</feature>
<feature type="compositionally biased region" description="Basic and acidic residues" evidence="4">
    <location>
        <begin position="497"/>
        <end position="524"/>
    </location>
</feature>
<feature type="compositionally biased region" description="Basic and acidic residues" evidence="4">
    <location>
        <begin position="1136"/>
        <end position="1149"/>
    </location>
</feature>
<reference evidence="6" key="1">
    <citation type="submission" date="2018-02" db="EMBL/GenBank/DDBJ databases">
        <authorList>
            <person name="Cohen D.B."/>
            <person name="Kent A.D."/>
        </authorList>
    </citation>
    <scope>NUCLEOTIDE SEQUENCE</scope>
</reference>
<evidence type="ECO:0000259" key="5">
    <source>
        <dbReference type="PROSITE" id="PS51050"/>
    </source>
</evidence>
<feature type="compositionally biased region" description="Polar residues" evidence="4">
    <location>
        <begin position="912"/>
        <end position="922"/>
    </location>
</feature>
<organism evidence="6">
    <name type="scientific">Fagus sylvatica</name>
    <name type="common">Beechnut</name>
    <dbReference type="NCBI Taxonomy" id="28930"/>
    <lineage>
        <taxon>Eukaryota</taxon>
        <taxon>Viridiplantae</taxon>
        <taxon>Streptophyta</taxon>
        <taxon>Embryophyta</taxon>
        <taxon>Tracheophyta</taxon>
        <taxon>Spermatophyta</taxon>
        <taxon>Magnoliopsida</taxon>
        <taxon>eudicotyledons</taxon>
        <taxon>Gunneridae</taxon>
        <taxon>Pentapetalae</taxon>
        <taxon>rosids</taxon>
        <taxon>fabids</taxon>
        <taxon>Fagales</taxon>
        <taxon>Fagaceae</taxon>
        <taxon>Fagus</taxon>
    </lineage>
</organism>
<dbReference type="InterPro" id="IPR056406">
    <property type="entry name" value="THD_CWZF3/5/7"/>
</dbReference>
<feature type="compositionally biased region" description="Polar residues" evidence="4">
    <location>
        <begin position="768"/>
        <end position="781"/>
    </location>
</feature>
<dbReference type="Pfam" id="PF24756">
    <property type="entry name" value="THD_CWZF3-5-7"/>
    <property type="match status" value="1"/>
</dbReference>
<feature type="compositionally biased region" description="Polar residues" evidence="4">
    <location>
        <begin position="138"/>
        <end position="148"/>
    </location>
</feature>